<evidence type="ECO:0000256" key="1">
    <source>
        <dbReference type="ARBA" id="ARBA00010641"/>
    </source>
</evidence>
<dbReference type="AlphaFoldDB" id="A0A1B1YVK6"/>
<dbReference type="Gene3D" id="1.10.10.10">
    <property type="entry name" value="Winged helix-like DNA-binding domain superfamily/Winged helix DNA-binding domain"/>
    <property type="match status" value="1"/>
</dbReference>
<dbReference type="PANTHER" id="PTHR43133">
    <property type="entry name" value="RNA POLYMERASE ECF-TYPE SIGMA FACTO"/>
    <property type="match status" value="1"/>
</dbReference>
<dbReference type="SUPFAM" id="SSF88659">
    <property type="entry name" value="Sigma3 and sigma4 domains of RNA polymerase sigma factors"/>
    <property type="match status" value="1"/>
</dbReference>
<dbReference type="Pfam" id="PF04542">
    <property type="entry name" value="Sigma70_r2"/>
    <property type="match status" value="1"/>
</dbReference>
<dbReference type="PANTHER" id="PTHR43133:SF8">
    <property type="entry name" value="RNA POLYMERASE SIGMA FACTOR HI_1459-RELATED"/>
    <property type="match status" value="1"/>
</dbReference>
<dbReference type="InterPro" id="IPR007627">
    <property type="entry name" value="RNA_pol_sigma70_r2"/>
</dbReference>
<feature type="domain" description="RNA polymerase sigma factor 70 region 4 type 2" evidence="8">
    <location>
        <begin position="142"/>
        <end position="189"/>
    </location>
</feature>
<dbReference type="STRING" id="1810504.PG2T_11915"/>
<gene>
    <name evidence="9" type="ORF">PG2T_11915</name>
</gene>
<dbReference type="NCBIfam" id="TIGR02937">
    <property type="entry name" value="sigma70-ECF"/>
    <property type="match status" value="1"/>
</dbReference>
<dbReference type="InParanoid" id="A0A1B1YVK6"/>
<keyword evidence="2 6" id="KW-0805">Transcription regulation</keyword>
<evidence type="ECO:0000256" key="2">
    <source>
        <dbReference type="ARBA" id="ARBA00023015"/>
    </source>
</evidence>
<protein>
    <recommendedName>
        <fullName evidence="6">RNA polymerase sigma factor</fullName>
    </recommendedName>
</protein>
<proteinExistence type="inferred from homology"/>
<evidence type="ECO:0000313" key="9">
    <source>
        <dbReference type="EMBL" id="ANX04802.1"/>
    </source>
</evidence>
<dbReference type="InterPro" id="IPR014289">
    <property type="entry name" value="RNA_pol_sigma-24-rel"/>
</dbReference>
<dbReference type="PROSITE" id="PS01063">
    <property type="entry name" value="SIGMA70_ECF"/>
    <property type="match status" value="1"/>
</dbReference>
<comment type="similarity">
    <text evidence="1 6">Belongs to the sigma-70 factor family. ECF subfamily.</text>
</comment>
<dbReference type="InterPro" id="IPR013324">
    <property type="entry name" value="RNA_pol_sigma_r3/r4-like"/>
</dbReference>
<evidence type="ECO:0000259" key="7">
    <source>
        <dbReference type="Pfam" id="PF04542"/>
    </source>
</evidence>
<name>A0A1B1YVK6_9GAMM</name>
<dbReference type="RefSeq" id="WP_068805744.1">
    <property type="nucleotide sequence ID" value="NZ_CP014671.1"/>
</dbReference>
<sequence>MSSPPDPPSGAPAQLQDSQFLEALRGQMLNFARLQLRDDDLAQDVVQESLLSALKNAGSFRGQAAFRTWLFAIVKNKVIDALRQRQRWVQPDQSSDDDDAEEWLDRLFDRNGHWQPAQQPRPWGDPQRSFEDKRFWEVFAICLDRLPARQGRFFMMREYLGLEADEICKNAGLTRTNLHVILHRARLRLRECLENGWFDGGRDA</sequence>
<dbReference type="GO" id="GO:0003677">
    <property type="term" value="F:DNA binding"/>
    <property type="evidence" value="ECO:0007669"/>
    <property type="project" value="UniProtKB-KW"/>
</dbReference>
<dbReference type="GO" id="GO:0016987">
    <property type="term" value="F:sigma factor activity"/>
    <property type="evidence" value="ECO:0007669"/>
    <property type="project" value="UniProtKB-KW"/>
</dbReference>
<evidence type="ECO:0000256" key="4">
    <source>
        <dbReference type="ARBA" id="ARBA00023125"/>
    </source>
</evidence>
<dbReference type="InterPro" id="IPR013325">
    <property type="entry name" value="RNA_pol_sigma_r2"/>
</dbReference>
<dbReference type="NCBIfam" id="TIGR02943">
    <property type="entry name" value="Sig70_famx1"/>
    <property type="match status" value="1"/>
</dbReference>
<evidence type="ECO:0000256" key="6">
    <source>
        <dbReference type="RuleBase" id="RU000716"/>
    </source>
</evidence>
<dbReference type="Proteomes" id="UP000092952">
    <property type="component" value="Chromosome"/>
</dbReference>
<dbReference type="EMBL" id="CP014671">
    <property type="protein sequence ID" value="ANX04802.1"/>
    <property type="molecule type" value="Genomic_DNA"/>
</dbReference>
<reference evidence="10" key="1">
    <citation type="submission" date="2016-03" db="EMBL/GenBank/DDBJ databases">
        <title>Complete genome sequence of Solimmundus cernigliae, representing a novel lineage of polycyclic aromatic hydrocarbon degraders within the Gammaproteobacteria.</title>
        <authorList>
            <person name="Singleton D.R."/>
            <person name="Dickey A.N."/>
            <person name="Scholl E.H."/>
            <person name="Wright F.A."/>
            <person name="Aitken M.D."/>
        </authorList>
    </citation>
    <scope>NUCLEOTIDE SEQUENCE [LARGE SCALE GENOMIC DNA]</scope>
    <source>
        <strain evidence="10">TR3.2</strain>
    </source>
</reference>
<dbReference type="InterPro" id="IPR000838">
    <property type="entry name" value="RNA_pol_sigma70_ECF_CS"/>
</dbReference>
<organism evidence="9 10">
    <name type="scientific">Immundisolibacter cernigliae</name>
    <dbReference type="NCBI Taxonomy" id="1810504"/>
    <lineage>
        <taxon>Bacteria</taxon>
        <taxon>Pseudomonadati</taxon>
        <taxon>Pseudomonadota</taxon>
        <taxon>Gammaproteobacteria</taxon>
        <taxon>Immundisolibacterales</taxon>
        <taxon>Immundisolibacteraceae</taxon>
        <taxon>Immundisolibacter</taxon>
    </lineage>
</organism>
<dbReference type="InterPro" id="IPR013249">
    <property type="entry name" value="RNA_pol_sigma70_r4_t2"/>
</dbReference>
<dbReference type="InterPro" id="IPR036388">
    <property type="entry name" value="WH-like_DNA-bd_sf"/>
</dbReference>
<keyword evidence="10" id="KW-1185">Reference proteome</keyword>
<accession>A0A1B1YVK6</accession>
<keyword evidence="4 6" id="KW-0238">DNA-binding</keyword>
<dbReference type="InterPro" id="IPR014284">
    <property type="entry name" value="RNA_pol_sigma-70_dom"/>
</dbReference>
<dbReference type="Gene3D" id="1.10.1740.10">
    <property type="match status" value="1"/>
</dbReference>
<dbReference type="KEGG" id="gbi:PG2T_11915"/>
<dbReference type="InterPro" id="IPR039425">
    <property type="entry name" value="RNA_pol_sigma-70-like"/>
</dbReference>
<keyword evidence="5 6" id="KW-0804">Transcription</keyword>
<evidence type="ECO:0000313" key="10">
    <source>
        <dbReference type="Proteomes" id="UP000092952"/>
    </source>
</evidence>
<evidence type="ECO:0000256" key="5">
    <source>
        <dbReference type="ARBA" id="ARBA00023163"/>
    </source>
</evidence>
<evidence type="ECO:0000259" key="8">
    <source>
        <dbReference type="Pfam" id="PF08281"/>
    </source>
</evidence>
<dbReference type="Pfam" id="PF08281">
    <property type="entry name" value="Sigma70_r4_2"/>
    <property type="match status" value="1"/>
</dbReference>
<feature type="domain" description="RNA polymerase sigma-70 region 2" evidence="7">
    <location>
        <begin position="22"/>
        <end position="87"/>
    </location>
</feature>
<evidence type="ECO:0000256" key="3">
    <source>
        <dbReference type="ARBA" id="ARBA00023082"/>
    </source>
</evidence>
<dbReference type="GO" id="GO:0006352">
    <property type="term" value="P:DNA-templated transcription initiation"/>
    <property type="evidence" value="ECO:0007669"/>
    <property type="project" value="InterPro"/>
</dbReference>
<keyword evidence="3 6" id="KW-0731">Sigma factor</keyword>
<dbReference type="OrthoDB" id="9803470at2"/>
<dbReference type="SUPFAM" id="SSF88946">
    <property type="entry name" value="Sigma2 domain of RNA polymerase sigma factors"/>
    <property type="match status" value="1"/>
</dbReference>